<dbReference type="GO" id="GO:0003677">
    <property type="term" value="F:DNA binding"/>
    <property type="evidence" value="ECO:0007669"/>
    <property type="project" value="UniProtKB-KW"/>
</dbReference>
<comment type="subunit">
    <text evidence="1">Monomer and homodimer.</text>
</comment>
<accession>A0ABD1L3N0</accession>
<evidence type="ECO:0000313" key="3">
    <source>
        <dbReference type="Proteomes" id="UP001603857"/>
    </source>
</evidence>
<name>A0ABD1L3N0_9FABA</name>
<protein>
    <recommendedName>
        <fullName evidence="1">Nuclear nucleic acid-binding protein C1D</fullName>
    </recommendedName>
</protein>
<dbReference type="Proteomes" id="UP001603857">
    <property type="component" value="Unassembled WGS sequence"/>
</dbReference>
<organism evidence="2 3">
    <name type="scientific">Flemingia macrophylla</name>
    <dbReference type="NCBI Taxonomy" id="520843"/>
    <lineage>
        <taxon>Eukaryota</taxon>
        <taxon>Viridiplantae</taxon>
        <taxon>Streptophyta</taxon>
        <taxon>Embryophyta</taxon>
        <taxon>Tracheophyta</taxon>
        <taxon>Spermatophyta</taxon>
        <taxon>Magnoliopsida</taxon>
        <taxon>eudicotyledons</taxon>
        <taxon>Gunneridae</taxon>
        <taxon>Pentapetalae</taxon>
        <taxon>rosids</taxon>
        <taxon>fabids</taxon>
        <taxon>Fabales</taxon>
        <taxon>Fabaceae</taxon>
        <taxon>Papilionoideae</taxon>
        <taxon>50 kb inversion clade</taxon>
        <taxon>NPAAA clade</taxon>
        <taxon>indigoferoid/millettioid clade</taxon>
        <taxon>Phaseoleae</taxon>
        <taxon>Flemingia</taxon>
    </lineage>
</organism>
<dbReference type="PANTHER" id="PTHR15341">
    <property type="entry name" value="SUN-COR STEROID HORMONE RECEPTOR CO-REPRESSOR"/>
    <property type="match status" value="1"/>
</dbReference>
<gene>
    <name evidence="2" type="ORF">Fmac_031849</name>
</gene>
<comment type="subcellular location">
    <subcellularLocation>
        <location evidence="1">Cytoplasm</location>
    </subcellularLocation>
    <subcellularLocation>
        <location evidence="1">Nucleus</location>
        <location evidence="1">Nucleolus</location>
    </subcellularLocation>
    <subcellularLocation>
        <location evidence="1">Nucleus</location>
    </subcellularLocation>
</comment>
<dbReference type="GO" id="GO:0003723">
    <property type="term" value="F:RNA binding"/>
    <property type="evidence" value="ECO:0007669"/>
    <property type="project" value="UniProtKB-UniRule"/>
</dbReference>
<comment type="function">
    <text evidence="1">Plays a role in the recruitment of the exosome to pre-rRNA to mediate the 3'-5' end processing of the 5.8S rRNA.</text>
</comment>
<comment type="similarity">
    <text evidence="1">Belongs to the C1D family.</text>
</comment>
<keyword evidence="1" id="KW-0698">rRNA processing</keyword>
<keyword evidence="3" id="KW-1185">Reference proteome</keyword>
<dbReference type="GO" id="GO:0005730">
    <property type="term" value="C:nucleolus"/>
    <property type="evidence" value="ECO:0007669"/>
    <property type="project" value="UniProtKB-SubCell"/>
</dbReference>
<dbReference type="PANTHER" id="PTHR15341:SF5">
    <property type="entry name" value="NUCLEAR NUCLEIC ACID-BINDING PROTEIN C1D"/>
    <property type="match status" value="1"/>
</dbReference>
<proteinExistence type="inferred from homology"/>
<dbReference type="GO" id="GO:0005737">
    <property type="term" value="C:cytoplasm"/>
    <property type="evidence" value="ECO:0007669"/>
    <property type="project" value="UniProtKB-SubCell"/>
</dbReference>
<keyword evidence="1" id="KW-0694">RNA-binding</keyword>
<dbReference type="InterPro" id="IPR011082">
    <property type="entry name" value="Exosome-assoc_fac/DNA_repair"/>
</dbReference>
<keyword evidence="1" id="KW-0238">DNA-binding</keyword>
<reference evidence="2 3" key="1">
    <citation type="submission" date="2024-08" db="EMBL/GenBank/DDBJ databases">
        <title>Insights into the chromosomal genome structure of Flemingia macrophylla.</title>
        <authorList>
            <person name="Ding Y."/>
            <person name="Zhao Y."/>
            <person name="Bi W."/>
            <person name="Wu M."/>
            <person name="Zhao G."/>
            <person name="Gong Y."/>
            <person name="Li W."/>
            <person name="Zhang P."/>
        </authorList>
    </citation>
    <scope>NUCLEOTIDE SEQUENCE [LARGE SCALE GENOMIC DNA]</scope>
    <source>
        <strain evidence="2">DYQJB</strain>
        <tissue evidence="2">Leaf</tissue>
    </source>
</reference>
<dbReference type="AlphaFoldDB" id="A0ABD1L3N0"/>
<evidence type="ECO:0000313" key="2">
    <source>
        <dbReference type="EMBL" id="KAL2317973.1"/>
    </source>
</evidence>
<keyword evidence="1" id="KW-0539">Nucleus</keyword>
<dbReference type="GO" id="GO:0006364">
    <property type="term" value="P:rRNA processing"/>
    <property type="evidence" value="ECO:0007669"/>
    <property type="project" value="UniProtKB-KW"/>
</dbReference>
<keyword evidence="1" id="KW-0963">Cytoplasm</keyword>
<comment type="caution">
    <text evidence="2">The sequence shown here is derived from an EMBL/GenBank/DDBJ whole genome shotgun (WGS) entry which is preliminary data.</text>
</comment>
<dbReference type="EMBL" id="JBGMDY010000011">
    <property type="protein sequence ID" value="KAL2317973.1"/>
    <property type="molecule type" value="Genomic_DNA"/>
</dbReference>
<sequence length="185" mass="20542">MEGVEVPVSVIDTLNSTLMSVQQLDTELSQFLSLCDPDFLAQLPLLERAHSLFSLAKLSSTLFSFLIFRDGCCVACLKLLPFVCSSPQDKINVLQKKLERFSRLSEAQKQDDLGKISGGEGSDMNYQECAGQKRKYPFSEEQLDQIDAMESLNKEKEELLGDNNGNVKSAIVIDISDDDDEILAP</sequence>
<evidence type="ECO:0000256" key="1">
    <source>
        <dbReference type="RuleBase" id="RU368003"/>
    </source>
</evidence>